<evidence type="ECO:0000313" key="3">
    <source>
        <dbReference type="Proteomes" id="UP001176961"/>
    </source>
</evidence>
<feature type="compositionally biased region" description="Low complexity" evidence="1">
    <location>
        <begin position="85"/>
        <end position="97"/>
    </location>
</feature>
<name>A0AA36GRI7_CYLNA</name>
<evidence type="ECO:0000256" key="1">
    <source>
        <dbReference type="SAM" id="MobiDB-lite"/>
    </source>
</evidence>
<keyword evidence="3" id="KW-1185">Reference proteome</keyword>
<protein>
    <submittedName>
        <fullName evidence="2">Uncharacterized protein</fullName>
    </submittedName>
</protein>
<accession>A0AA36GRI7</accession>
<feature type="region of interest" description="Disordered" evidence="1">
    <location>
        <begin position="40"/>
        <end position="100"/>
    </location>
</feature>
<sequence>MPHKRFETAHRCALPHKAIDPALSKLWVMAQSCQAYSNARQRQRFKGSKNGVANTSILPEESISQAPLPKSPAREHKSELRNGVPSSPLSRSSQLNSVTSDSITSKYSSVTFGRARGIRKPRLSSSQAANDSLTLPQLNKDLAEALAALKARSDVSAKSTGSIAKPHMSGPVTLESLPVSSTVQDGSASASSRIVSFNGQTIEVPDKIFCHLCDSPMRLGLRKIKHKEGIRLYVVYRCVRRGCQTYRSVRSVIEADDSYGGGGGSQNTDVPTGYPFAFLSFFNFVFKELWVLRYGFLHKTLIYVKKEVTVKQMEKMLDFDFKFFNNKPAPKHLIPRLLFGRLNMSISEMDELLETAQGQKEIQHLMMRFHQPSPPPCIIEAAERWEAMARDDQPQFIRRPDYRTPHIDSCNQ</sequence>
<comment type="caution">
    <text evidence="2">The sequence shown here is derived from an EMBL/GenBank/DDBJ whole genome shotgun (WGS) entry which is preliminary data.</text>
</comment>
<organism evidence="2 3">
    <name type="scientific">Cylicocyclus nassatus</name>
    <name type="common">Nematode worm</name>
    <dbReference type="NCBI Taxonomy" id="53992"/>
    <lineage>
        <taxon>Eukaryota</taxon>
        <taxon>Metazoa</taxon>
        <taxon>Ecdysozoa</taxon>
        <taxon>Nematoda</taxon>
        <taxon>Chromadorea</taxon>
        <taxon>Rhabditida</taxon>
        <taxon>Rhabditina</taxon>
        <taxon>Rhabditomorpha</taxon>
        <taxon>Strongyloidea</taxon>
        <taxon>Strongylidae</taxon>
        <taxon>Cylicocyclus</taxon>
    </lineage>
</organism>
<feature type="compositionally biased region" description="Polar residues" evidence="1">
    <location>
        <begin position="51"/>
        <end position="65"/>
    </location>
</feature>
<dbReference type="AlphaFoldDB" id="A0AA36GRI7"/>
<evidence type="ECO:0000313" key="2">
    <source>
        <dbReference type="EMBL" id="CAJ0596877.1"/>
    </source>
</evidence>
<gene>
    <name evidence="2" type="ORF">CYNAS_LOCUS8860</name>
</gene>
<reference evidence="2" key="1">
    <citation type="submission" date="2023-07" db="EMBL/GenBank/DDBJ databases">
        <authorList>
            <consortium name="CYATHOMIX"/>
        </authorList>
    </citation>
    <scope>NUCLEOTIDE SEQUENCE</scope>
    <source>
        <strain evidence="2">N/A</strain>
    </source>
</reference>
<dbReference type="EMBL" id="CATQJL010000223">
    <property type="protein sequence ID" value="CAJ0596877.1"/>
    <property type="molecule type" value="Genomic_DNA"/>
</dbReference>
<proteinExistence type="predicted"/>
<dbReference type="Proteomes" id="UP001176961">
    <property type="component" value="Unassembled WGS sequence"/>
</dbReference>